<evidence type="ECO:0000313" key="10">
    <source>
        <dbReference type="EMBL" id="GAA0144305.1"/>
    </source>
</evidence>
<keyword evidence="6 7" id="KW-0472">Membrane</keyword>
<evidence type="ECO:0000256" key="4">
    <source>
        <dbReference type="ARBA" id="ARBA00022968"/>
    </source>
</evidence>
<dbReference type="GO" id="GO:0016413">
    <property type="term" value="F:O-acetyltransferase activity"/>
    <property type="evidence" value="ECO:0007669"/>
    <property type="project" value="InterPro"/>
</dbReference>
<proteinExistence type="inferred from homology"/>
<comment type="similarity">
    <text evidence="2">Belongs to the PC-esterase family. TBL subfamily.</text>
</comment>
<comment type="subcellular location">
    <subcellularLocation>
        <location evidence="1">Membrane</location>
        <topology evidence="1">Single-pass membrane protein</topology>
    </subcellularLocation>
</comment>
<keyword evidence="4" id="KW-0735">Signal-anchor</keyword>
<dbReference type="Proteomes" id="UP001454036">
    <property type="component" value="Unassembled WGS sequence"/>
</dbReference>
<keyword evidence="5 7" id="KW-1133">Transmembrane helix</keyword>
<dbReference type="GO" id="GO:0016020">
    <property type="term" value="C:membrane"/>
    <property type="evidence" value="ECO:0007669"/>
    <property type="project" value="UniProtKB-SubCell"/>
</dbReference>
<dbReference type="GO" id="GO:0005794">
    <property type="term" value="C:Golgi apparatus"/>
    <property type="evidence" value="ECO:0007669"/>
    <property type="project" value="TreeGrafter"/>
</dbReference>
<evidence type="ECO:0000256" key="7">
    <source>
        <dbReference type="SAM" id="Phobius"/>
    </source>
</evidence>
<comment type="caution">
    <text evidence="10">The sequence shown here is derived from an EMBL/GenBank/DDBJ whole genome shotgun (WGS) entry which is preliminary data.</text>
</comment>
<reference evidence="10 11" key="1">
    <citation type="submission" date="2024-01" db="EMBL/GenBank/DDBJ databases">
        <title>The complete chloroplast genome sequence of Lithospermum erythrorhizon: insights into the phylogenetic relationship among Boraginaceae species and the maternal lineages of purple gromwells.</title>
        <authorList>
            <person name="Okada T."/>
            <person name="Watanabe K."/>
        </authorList>
    </citation>
    <scope>NUCLEOTIDE SEQUENCE [LARGE SCALE GENOMIC DNA]</scope>
</reference>
<feature type="transmembrane region" description="Helical" evidence="7">
    <location>
        <begin position="12"/>
        <end position="36"/>
    </location>
</feature>
<keyword evidence="11" id="KW-1185">Reference proteome</keyword>
<dbReference type="Pfam" id="PF14416">
    <property type="entry name" value="PMR5N"/>
    <property type="match status" value="1"/>
</dbReference>
<evidence type="ECO:0000259" key="9">
    <source>
        <dbReference type="Pfam" id="PF14416"/>
    </source>
</evidence>
<dbReference type="Pfam" id="PF13839">
    <property type="entry name" value="PC-Esterase"/>
    <property type="match status" value="1"/>
</dbReference>
<evidence type="ECO:0000256" key="2">
    <source>
        <dbReference type="ARBA" id="ARBA00007727"/>
    </source>
</evidence>
<evidence type="ECO:0000256" key="1">
    <source>
        <dbReference type="ARBA" id="ARBA00004167"/>
    </source>
</evidence>
<accession>A0AAV3P250</accession>
<dbReference type="PANTHER" id="PTHR32285:SF213">
    <property type="entry name" value="PROTEIN TRICHOME BIREFRINGENCE-LIKE 11"/>
    <property type="match status" value="1"/>
</dbReference>
<evidence type="ECO:0000256" key="6">
    <source>
        <dbReference type="ARBA" id="ARBA00023136"/>
    </source>
</evidence>
<evidence type="ECO:0008006" key="12">
    <source>
        <dbReference type="Google" id="ProtNLM"/>
    </source>
</evidence>
<dbReference type="InterPro" id="IPR026057">
    <property type="entry name" value="TBL_C"/>
</dbReference>
<keyword evidence="3 7" id="KW-0812">Transmembrane</keyword>
<organism evidence="10 11">
    <name type="scientific">Lithospermum erythrorhizon</name>
    <name type="common">Purple gromwell</name>
    <name type="synonym">Lithospermum officinale var. erythrorhizon</name>
    <dbReference type="NCBI Taxonomy" id="34254"/>
    <lineage>
        <taxon>Eukaryota</taxon>
        <taxon>Viridiplantae</taxon>
        <taxon>Streptophyta</taxon>
        <taxon>Embryophyta</taxon>
        <taxon>Tracheophyta</taxon>
        <taxon>Spermatophyta</taxon>
        <taxon>Magnoliopsida</taxon>
        <taxon>eudicotyledons</taxon>
        <taxon>Gunneridae</taxon>
        <taxon>Pentapetalae</taxon>
        <taxon>asterids</taxon>
        <taxon>lamiids</taxon>
        <taxon>Boraginales</taxon>
        <taxon>Boraginaceae</taxon>
        <taxon>Boraginoideae</taxon>
        <taxon>Lithospermeae</taxon>
        <taxon>Lithospermum</taxon>
    </lineage>
</organism>
<dbReference type="AlphaFoldDB" id="A0AAV3P250"/>
<dbReference type="PANTHER" id="PTHR32285">
    <property type="entry name" value="PROTEIN TRICHOME BIREFRINGENCE-LIKE 9-RELATED"/>
    <property type="match status" value="1"/>
</dbReference>
<gene>
    <name evidence="10" type="ORF">LIER_04790</name>
</gene>
<name>A0AAV3P250_LITER</name>
<feature type="domain" description="Trichome birefringence-like C-terminal" evidence="8">
    <location>
        <begin position="146"/>
        <end position="431"/>
    </location>
</feature>
<evidence type="ECO:0000259" key="8">
    <source>
        <dbReference type="Pfam" id="PF13839"/>
    </source>
</evidence>
<protein>
    <recommendedName>
        <fullName evidence="12">Trichome birefringence-like N-terminal domain-containing protein</fullName>
    </recommendedName>
</protein>
<evidence type="ECO:0000313" key="11">
    <source>
        <dbReference type="Proteomes" id="UP001454036"/>
    </source>
</evidence>
<evidence type="ECO:0000256" key="5">
    <source>
        <dbReference type="ARBA" id="ARBA00022989"/>
    </source>
</evidence>
<dbReference type="InterPro" id="IPR025846">
    <property type="entry name" value="TBL_N"/>
</dbReference>
<sequence>MDFFNKLKRLKLLELPPIILGIFFSILCIFFSLFLLELSTIFGGNKEFVESWFFGVVNESSTSSFSSSIVVPLEVPQAVENKKVNFIEKGGDSCDIFDGNWIWDDSYPLYQSQDCKFLDEGFRCYENHRPDDFYTKWRWEPKDCILPRFDAKDMLERLRNRRLVFVGDSIGRNQWESLLCMLSSAVPDKASIYEVDGNPITKHMGSLVFRFKDYNSTVEYYRDPFLVVQGRAPDESPKEVKMTLRLDQIEWNSQKWKDADVIIFNTGHWWNYEKTIRDGCFFQEGNEIKMNMTVESAFRRSLKTLFDWLTEEVNMEKTHVFFRSYSPVHFRGGEWNNGGSCHTEKFPDLSSSTVSSKEFNLVVDVLSNHKKNSQLHRIELLNVTALTSQRKDGHMSIYYLGPKHVASLRRQDCSHWCLPGVPDVWNELLYAVFAKRDSILKRNDPTPSSSQE</sequence>
<evidence type="ECO:0000256" key="3">
    <source>
        <dbReference type="ARBA" id="ARBA00022692"/>
    </source>
</evidence>
<dbReference type="EMBL" id="BAABME010000627">
    <property type="protein sequence ID" value="GAA0144305.1"/>
    <property type="molecule type" value="Genomic_DNA"/>
</dbReference>
<feature type="domain" description="Trichome birefringence-like N-terminal" evidence="9">
    <location>
        <begin position="93"/>
        <end position="144"/>
    </location>
</feature>
<dbReference type="InterPro" id="IPR029962">
    <property type="entry name" value="TBL"/>
</dbReference>